<name>M7Y9T1_9BACT</name>
<dbReference type="InParanoid" id="M7Y9T1"/>
<dbReference type="EMBL" id="AMZY02000008">
    <property type="protein sequence ID" value="EMS33921.1"/>
    <property type="molecule type" value="Genomic_DNA"/>
</dbReference>
<protein>
    <submittedName>
        <fullName evidence="1">Uncharacterized protein</fullName>
    </submittedName>
</protein>
<organism evidence="1 2">
    <name type="scientific">Mariniradius saccharolyticus AK6</name>
    <dbReference type="NCBI Taxonomy" id="1239962"/>
    <lineage>
        <taxon>Bacteria</taxon>
        <taxon>Pseudomonadati</taxon>
        <taxon>Bacteroidota</taxon>
        <taxon>Cytophagia</taxon>
        <taxon>Cytophagales</taxon>
        <taxon>Cyclobacteriaceae</taxon>
        <taxon>Mariniradius</taxon>
    </lineage>
</organism>
<reference evidence="1" key="1">
    <citation type="submission" date="2013-01" db="EMBL/GenBank/DDBJ databases">
        <title>Genome assembly of Mariniradius saccharolyticus AK6.</title>
        <authorList>
            <person name="Vaidya B."/>
            <person name="Khatri I."/>
            <person name="Tanuku N.R.S."/>
            <person name="Subramanian S."/>
            <person name="Pinnaka A."/>
        </authorList>
    </citation>
    <scope>NUCLEOTIDE SEQUENCE [LARGE SCALE GENOMIC DNA]</scope>
    <source>
        <strain evidence="1">AK6</strain>
    </source>
</reference>
<dbReference type="Proteomes" id="UP000010953">
    <property type="component" value="Unassembled WGS sequence"/>
</dbReference>
<keyword evidence="2" id="KW-1185">Reference proteome</keyword>
<comment type="caution">
    <text evidence="1">The sequence shown here is derived from an EMBL/GenBank/DDBJ whole genome shotgun (WGS) entry which is preliminary data.</text>
</comment>
<accession>M7Y9T1</accession>
<dbReference type="AlphaFoldDB" id="M7Y9T1"/>
<gene>
    <name evidence="1" type="ORF">C943_04240</name>
</gene>
<evidence type="ECO:0000313" key="2">
    <source>
        <dbReference type="Proteomes" id="UP000010953"/>
    </source>
</evidence>
<proteinExistence type="predicted"/>
<sequence length="45" mass="5294">MAYSHVYEIAPFQPWPTAMSMVLRPFRARIDVFPEKEKPQRGDIS</sequence>
<evidence type="ECO:0000313" key="1">
    <source>
        <dbReference type="EMBL" id="EMS33921.1"/>
    </source>
</evidence>